<dbReference type="InterPro" id="IPR010285">
    <property type="entry name" value="DNA_helicase_pif1-like_DEAD"/>
</dbReference>
<name>A0A931E9N8_9FLAO</name>
<dbReference type="InterPro" id="IPR029491">
    <property type="entry name" value="Helicase_HTH"/>
</dbReference>
<reference evidence="3" key="1">
    <citation type="submission" date="2020-11" db="EMBL/GenBank/DDBJ databases">
        <title>Genome seq and assembly of Planobacterium sp.</title>
        <authorList>
            <person name="Chhetri G."/>
        </authorList>
    </citation>
    <scope>NUCLEOTIDE SEQUENCE</scope>
    <source>
        <strain evidence="3">GCR5</strain>
    </source>
</reference>
<dbReference type="SUPFAM" id="SSF52540">
    <property type="entry name" value="P-loop containing nucleoside triphosphate hydrolases"/>
    <property type="match status" value="2"/>
</dbReference>
<dbReference type="AlphaFoldDB" id="A0A931E9N8"/>
<dbReference type="Pfam" id="PF14493">
    <property type="entry name" value="HTH_40"/>
    <property type="match status" value="1"/>
</dbReference>
<dbReference type="Gene3D" id="3.40.50.300">
    <property type="entry name" value="P-loop containing nucleotide triphosphate hydrolases"/>
    <property type="match status" value="2"/>
</dbReference>
<evidence type="ECO:0000313" key="3">
    <source>
        <dbReference type="EMBL" id="MBF5026738.1"/>
    </source>
</evidence>
<dbReference type="CDD" id="cd18809">
    <property type="entry name" value="SF1_C_RecD"/>
    <property type="match status" value="1"/>
</dbReference>
<dbReference type="GO" id="GO:0006281">
    <property type="term" value="P:DNA repair"/>
    <property type="evidence" value="ECO:0007669"/>
    <property type="project" value="InterPro"/>
</dbReference>
<accession>A0A931E9N8</accession>
<sequence>MDSLLFDLVEHTSRSVFLTGKAGTGKTTFLNALTARTHKKHIIVAPTGIAAINAGGVTIHSLFGLPLRTFLPTMERTPEPYGNNISDLVQHFRYRKDKLKLLRELELLVIDEVSMLRSDVLDMIDHALRHVRRRMDPFGGVQLLLIGDLYQLPPVVREEQILSRYYASPFFFSAKALEHHPLITYELTEVFRQKDPKFLELLNTIRYAKHDEIDFDQLNSRYQEQVPTSKEKYVYLTSHNRMAEEINQRELEKLSGPEVIYKASVVGEFKESMFPNEPTLRLKTGAQIMFIRNDASAEKKYYNGKIAEVLSVGPESIDVLIEGSDEPYALKKEIWENKKYLLDQEKNIKEEVLGSFEQYPIRLAWAVTIHKSQGLTFERVVIDAAKSFVPGQVYVALSRCRTLEGIVLTSPIAPQAILSDARISAFEQKTRANAQVQNIIEEEKHLFTVLRVVHKLDPRWISQELPAWQKAALGAKKLEAQASSDLIRSLEVTVKNLTQVFEKFQRVATSMTQQYSTGSLPWSKVHDKMQGAAEFFYNHVERDIFQSLKSFLAQIKGVHGLKTLSELTRTLTEQVQDYLEELQRVALLDRVLLPERKKLSISVEKIPTHTLTMKLFAQGKSPVEISKERGIMPATVMGHFSKIAEMGLLDIQDLERLITREKIAAFSKLHQNTGHKTLQEFKGMLPPEFEYPEIRLLMNFFLSRDTKS</sequence>
<protein>
    <submittedName>
        <fullName evidence="3">AAA family ATPase</fullName>
    </submittedName>
</protein>
<dbReference type="InterPro" id="IPR027417">
    <property type="entry name" value="P-loop_NTPase"/>
</dbReference>
<evidence type="ECO:0000259" key="2">
    <source>
        <dbReference type="Pfam" id="PF14493"/>
    </source>
</evidence>
<gene>
    <name evidence="3" type="ORF">IC612_02870</name>
</gene>
<evidence type="ECO:0000259" key="1">
    <source>
        <dbReference type="Pfam" id="PF05970"/>
    </source>
</evidence>
<organism evidence="3 4">
    <name type="scientific">Planobacterium oryzisoli</name>
    <dbReference type="NCBI Taxonomy" id="2771435"/>
    <lineage>
        <taxon>Bacteria</taxon>
        <taxon>Pseudomonadati</taxon>
        <taxon>Bacteroidota</taxon>
        <taxon>Flavobacteriia</taxon>
        <taxon>Flavobacteriales</taxon>
        <taxon>Weeksellaceae</taxon>
        <taxon>Chryseobacterium group</taxon>
        <taxon>Chryseobacterium</taxon>
    </lineage>
</organism>
<dbReference type="RefSeq" id="WP_194738673.1">
    <property type="nucleotide sequence ID" value="NZ_JADKYY010000003.1"/>
</dbReference>
<comment type="caution">
    <text evidence="3">The sequence shown here is derived from an EMBL/GenBank/DDBJ whole genome shotgun (WGS) entry which is preliminary data.</text>
</comment>
<dbReference type="EMBL" id="JADKYY010000003">
    <property type="protein sequence ID" value="MBF5026738.1"/>
    <property type="molecule type" value="Genomic_DNA"/>
</dbReference>
<proteinExistence type="predicted"/>
<dbReference type="PANTHER" id="PTHR47642:SF5">
    <property type="entry name" value="ATP-DEPENDENT DNA HELICASE"/>
    <property type="match status" value="1"/>
</dbReference>
<evidence type="ECO:0000313" key="4">
    <source>
        <dbReference type="Proteomes" id="UP000694480"/>
    </source>
</evidence>
<dbReference type="FunFam" id="3.40.50.300:FF:001498">
    <property type="entry name" value="ATP-dependent DNA helicase"/>
    <property type="match status" value="1"/>
</dbReference>
<dbReference type="GO" id="GO:0003678">
    <property type="term" value="F:DNA helicase activity"/>
    <property type="evidence" value="ECO:0007669"/>
    <property type="project" value="InterPro"/>
</dbReference>
<feature type="domain" description="Helicase Helix-turn-helix" evidence="2">
    <location>
        <begin position="608"/>
        <end position="697"/>
    </location>
</feature>
<dbReference type="InterPro" id="IPR051055">
    <property type="entry name" value="PIF1_helicase"/>
</dbReference>
<dbReference type="Proteomes" id="UP000694480">
    <property type="component" value="Unassembled WGS sequence"/>
</dbReference>
<dbReference type="GO" id="GO:0000723">
    <property type="term" value="P:telomere maintenance"/>
    <property type="evidence" value="ECO:0007669"/>
    <property type="project" value="InterPro"/>
</dbReference>
<keyword evidence="4" id="KW-1185">Reference proteome</keyword>
<dbReference type="PANTHER" id="PTHR47642">
    <property type="entry name" value="ATP-DEPENDENT DNA HELICASE"/>
    <property type="match status" value="1"/>
</dbReference>
<dbReference type="Pfam" id="PF05970">
    <property type="entry name" value="PIF1"/>
    <property type="match status" value="1"/>
</dbReference>
<feature type="domain" description="DNA helicase Pif1-like DEAD-box helicase" evidence="1">
    <location>
        <begin position="9"/>
        <end position="196"/>
    </location>
</feature>